<protein>
    <submittedName>
        <fullName evidence="5">IS21 family transposase ISMac9</fullName>
    </submittedName>
</protein>
<accession>A0A644ZD29</accession>
<dbReference type="InterPro" id="IPR002611">
    <property type="entry name" value="IstB_ATP-bd"/>
</dbReference>
<dbReference type="GO" id="GO:0006260">
    <property type="term" value="P:DNA replication"/>
    <property type="evidence" value="ECO:0007669"/>
    <property type="project" value="TreeGrafter"/>
</dbReference>
<keyword evidence="2" id="KW-0547">Nucleotide-binding</keyword>
<reference evidence="5" key="1">
    <citation type="submission" date="2019-08" db="EMBL/GenBank/DDBJ databases">
        <authorList>
            <person name="Kucharzyk K."/>
            <person name="Murdoch R.W."/>
            <person name="Higgins S."/>
            <person name="Loffler F."/>
        </authorList>
    </citation>
    <scope>NUCLEOTIDE SEQUENCE</scope>
</reference>
<dbReference type="PANTHER" id="PTHR30050">
    <property type="entry name" value="CHROMOSOMAL REPLICATION INITIATOR PROTEIN DNAA"/>
    <property type="match status" value="1"/>
</dbReference>
<dbReference type="InterPro" id="IPR047661">
    <property type="entry name" value="IstB"/>
</dbReference>
<dbReference type="CDD" id="cd00009">
    <property type="entry name" value="AAA"/>
    <property type="match status" value="1"/>
</dbReference>
<dbReference type="GO" id="GO:0005524">
    <property type="term" value="F:ATP binding"/>
    <property type="evidence" value="ECO:0007669"/>
    <property type="project" value="UniProtKB-KW"/>
</dbReference>
<dbReference type="SUPFAM" id="SSF52540">
    <property type="entry name" value="P-loop containing nucleoside triphosphate hydrolases"/>
    <property type="match status" value="1"/>
</dbReference>
<comment type="similarity">
    <text evidence="1">Belongs to the IS21/IS1162 putative ATP-binding protein family.</text>
</comment>
<evidence type="ECO:0000256" key="2">
    <source>
        <dbReference type="ARBA" id="ARBA00022741"/>
    </source>
</evidence>
<dbReference type="Gene3D" id="3.40.50.300">
    <property type="entry name" value="P-loop containing nucleotide triphosphate hydrolases"/>
    <property type="match status" value="1"/>
</dbReference>
<gene>
    <name evidence="5" type="ORF">SDC9_85432</name>
</gene>
<evidence type="ECO:0000256" key="3">
    <source>
        <dbReference type="ARBA" id="ARBA00022840"/>
    </source>
</evidence>
<dbReference type="Pfam" id="PF01695">
    <property type="entry name" value="IstB_IS21"/>
    <property type="match status" value="1"/>
</dbReference>
<organism evidence="5">
    <name type="scientific">bioreactor metagenome</name>
    <dbReference type="NCBI Taxonomy" id="1076179"/>
    <lineage>
        <taxon>unclassified sequences</taxon>
        <taxon>metagenomes</taxon>
        <taxon>ecological metagenomes</taxon>
    </lineage>
</organism>
<evidence type="ECO:0000313" key="5">
    <source>
        <dbReference type="EMBL" id="MPM38802.1"/>
    </source>
</evidence>
<keyword evidence="3" id="KW-0067">ATP-binding</keyword>
<feature type="domain" description="AAA+ ATPase" evidence="4">
    <location>
        <begin position="101"/>
        <end position="233"/>
    </location>
</feature>
<dbReference type="InterPro" id="IPR003593">
    <property type="entry name" value="AAA+_ATPase"/>
</dbReference>
<proteinExistence type="inferred from homology"/>
<dbReference type="SMART" id="SM00382">
    <property type="entry name" value="AAA"/>
    <property type="match status" value="1"/>
</dbReference>
<dbReference type="PIRSF" id="PIRSF003073">
    <property type="entry name" value="DNAC_TnpB_IstB"/>
    <property type="match status" value="1"/>
</dbReference>
<dbReference type="AlphaFoldDB" id="A0A644ZD29"/>
<dbReference type="InterPro" id="IPR027417">
    <property type="entry name" value="P-loop_NTPase"/>
</dbReference>
<dbReference type="PANTHER" id="PTHR30050:SF4">
    <property type="entry name" value="ATP-BINDING PROTEIN RV3427C IN INSERTION SEQUENCE-RELATED"/>
    <property type="match status" value="1"/>
</dbReference>
<evidence type="ECO:0000256" key="1">
    <source>
        <dbReference type="ARBA" id="ARBA00008059"/>
    </source>
</evidence>
<dbReference type="NCBIfam" id="NF038214">
    <property type="entry name" value="IS21_help_AAA"/>
    <property type="match status" value="1"/>
</dbReference>
<comment type="caution">
    <text evidence="5">The sequence shown here is derived from an EMBL/GenBank/DDBJ whole genome shotgun (WGS) entry which is preliminary data.</text>
</comment>
<name>A0A644ZD29_9ZZZZ</name>
<dbReference type="InterPro" id="IPR028350">
    <property type="entry name" value="DNAC/IstB-like"/>
</dbReference>
<dbReference type="EMBL" id="VSSQ01008413">
    <property type="protein sequence ID" value="MPM38802.1"/>
    <property type="molecule type" value="Genomic_DNA"/>
</dbReference>
<evidence type="ECO:0000259" key="4">
    <source>
        <dbReference type="SMART" id="SM00382"/>
    </source>
</evidence>
<sequence>MSEITYERIKNNLQTLNMKNTLTIIDNYLEQAIHDKTNIVDVLDHILTQEANAKQTRAVDNQIQMSGFPFRKTLNMFDFSFQPSIDKEQIMELATMRFVENKENVVFLGTPGVGKTHLAVALGMIAAQNRYSTYYINCHNLISQLNKAHYENRLQERLKTFAKYKVLIIDEIGYLPMDIQGANLFFQLITKRYEKNSTIFTSNKAFSSWNEVFSDITIASAILDRILHHCQVVSIKGDSYRLKERKEMMKSKNIINTLFEKQE</sequence>